<dbReference type="PANTHER" id="PTHR24006">
    <property type="entry name" value="UBIQUITIN CARBOXYL-TERMINAL HYDROLASE"/>
    <property type="match status" value="1"/>
</dbReference>
<feature type="region of interest" description="Disordered" evidence="1">
    <location>
        <begin position="452"/>
        <end position="472"/>
    </location>
</feature>
<feature type="region of interest" description="Disordered" evidence="1">
    <location>
        <begin position="927"/>
        <end position="948"/>
    </location>
</feature>
<evidence type="ECO:0000256" key="1">
    <source>
        <dbReference type="SAM" id="MobiDB-lite"/>
    </source>
</evidence>
<organism evidence="3 4">
    <name type="scientific">Octopus vulgaris</name>
    <name type="common">Common octopus</name>
    <dbReference type="NCBI Taxonomy" id="6645"/>
    <lineage>
        <taxon>Eukaryota</taxon>
        <taxon>Metazoa</taxon>
        <taxon>Spiralia</taxon>
        <taxon>Lophotrochozoa</taxon>
        <taxon>Mollusca</taxon>
        <taxon>Cephalopoda</taxon>
        <taxon>Coleoidea</taxon>
        <taxon>Octopodiformes</taxon>
        <taxon>Octopoda</taxon>
        <taxon>Incirrata</taxon>
        <taxon>Octopodidae</taxon>
        <taxon>Octopus</taxon>
    </lineage>
</organism>
<evidence type="ECO:0000259" key="2">
    <source>
        <dbReference type="PROSITE" id="PS50235"/>
    </source>
</evidence>
<feature type="compositionally biased region" description="Low complexity" evidence="1">
    <location>
        <begin position="781"/>
        <end position="822"/>
    </location>
</feature>
<dbReference type="SUPFAM" id="SSF54001">
    <property type="entry name" value="Cysteine proteinases"/>
    <property type="match status" value="2"/>
</dbReference>
<feature type="domain" description="USP" evidence="2">
    <location>
        <begin position="148"/>
        <end position="1141"/>
    </location>
</feature>
<feature type="region of interest" description="Disordered" evidence="1">
    <location>
        <begin position="1122"/>
        <end position="1141"/>
    </location>
</feature>
<feature type="compositionally biased region" description="Low complexity" evidence="1">
    <location>
        <begin position="285"/>
        <end position="334"/>
    </location>
</feature>
<dbReference type="InterPro" id="IPR001394">
    <property type="entry name" value="Peptidase_C19_UCH"/>
</dbReference>
<gene>
    <name evidence="3" type="ORF">OCTVUL_1B020598</name>
</gene>
<dbReference type="InterPro" id="IPR018200">
    <property type="entry name" value="USP_CS"/>
</dbReference>
<proteinExistence type="predicted"/>
<feature type="compositionally biased region" description="Basic and acidic residues" evidence="1">
    <location>
        <begin position="1129"/>
        <end position="1141"/>
    </location>
</feature>
<dbReference type="Proteomes" id="UP001162480">
    <property type="component" value="Chromosome 17"/>
</dbReference>
<dbReference type="PANTHER" id="PTHR24006:SF905">
    <property type="entry name" value="UBIQUITIN CARBOXYL-TERMINAL HYDROLASE 1"/>
    <property type="match status" value="1"/>
</dbReference>
<evidence type="ECO:0000313" key="3">
    <source>
        <dbReference type="EMBL" id="CAI9735007.1"/>
    </source>
</evidence>
<dbReference type="PROSITE" id="PS50235">
    <property type="entry name" value="USP_3"/>
    <property type="match status" value="1"/>
</dbReference>
<dbReference type="InterPro" id="IPR050164">
    <property type="entry name" value="Peptidase_C19"/>
</dbReference>
<dbReference type="Gene3D" id="3.90.70.10">
    <property type="entry name" value="Cysteine proteinases"/>
    <property type="match status" value="2"/>
</dbReference>
<dbReference type="GO" id="GO:0004843">
    <property type="term" value="F:cysteine-type deubiquitinase activity"/>
    <property type="evidence" value="ECO:0007669"/>
    <property type="project" value="InterPro"/>
</dbReference>
<dbReference type="InterPro" id="IPR038765">
    <property type="entry name" value="Papain-like_cys_pep_sf"/>
</dbReference>
<evidence type="ECO:0000313" key="4">
    <source>
        <dbReference type="Proteomes" id="UP001162480"/>
    </source>
</evidence>
<dbReference type="GO" id="GO:0005634">
    <property type="term" value="C:nucleus"/>
    <property type="evidence" value="ECO:0007669"/>
    <property type="project" value="TreeGrafter"/>
</dbReference>
<feature type="region of interest" description="Disordered" evidence="1">
    <location>
        <begin position="694"/>
        <end position="733"/>
    </location>
</feature>
<sequence>MVTVEEEDNAKSEDEQLPWLNMKGLESPVKKRARLSLKRREPASEKISPPLLTNLSGGKCKASVDSTNCPAASATQSDGIDNVVTTSTAHAVASMVTSLPRNSSMTNASEAENSWEPSRSKVNSTADVGNDVISINSDDVYESMPIVAALENLDNTCFLNSVLQILRYTPCFVDGLNELCYKVAKHTRSFADSSVESESSRVWELALSISEVFKQMSALERKMQGLSSVTSANIALKPDRVQNVVRKLNSMFEGSSQHDAQEFLQFILYHLQEAEKLLKKASASEANSSSSSGSGNTSSSNSRSNSSSNFNGTASPVSLSSSSENISSTSGTLSTDNSAFVSNKTMVNNSEPSCDGLHLLPPTEIALSPNCSISPDVIVRSYSLDDLSSTLHTSSSSSQKTSESALTDQCPATHQSDKTSDFKTNLLKHQCVSSLDDANSVSEFGTSTLTKLQSGLDSSSHNSHTNGISSVGGTRVFSAEDTKLSSTEDSKSASVEDVKSSSVVDKKSTSVKDKKCVSEEGSKSASVEGVKHVSVVDSKCASLKDTNCISMEYTNCTSEDDTKCIIVEDKKSTFKKDRDCILSRGIKFVQVDDTQDIYMEDISDKKLVPVENPKSNSLDNMKDSSALKEVTKPTCETDARQVRGEDMLLKSSSSSSSFILTPPLTPLSAKCFTIEAAVTNGKIGVNGPLSVGQYSSKATHPTPLLSQSQASPSSSAPVPHCHSASAPLPPSTLSPCLSPPPPLLENSCHSPGNCPTIQTTASVTATDNTINSATATTTTTSTTITTTSTNTNATDTNTASTTTTTTANANNNNNNSHTYSKNNNKKTKSKNTVSLHNGMSKNQVRQIWNSFVKLEKCDLVCNSALSSVNVYYAIECLNTGNSLKKKKDFVKQLFLGTILSRTRCLECEKSSEKPEEFLEVSVPLKKTSNPLRNSDGESSDPENEDSSDQNTLISFISSFSEVEKLQGDNKYYCDSCYNYVEADRSLHYDTLPDILTVHLKRFSASSEIGLMCKINDHVDIPLSLPCLLYKCPKDCYRQDHRYSLFGMITHAGYTISSGHYVAYVKTFAGSLTWHFPPNGGQRESMPVNSAASCRSSYSDSHSDGDIFWLECDDSSILQMSANGNNRSIQQRDRSLQRLRED</sequence>
<feature type="region of interest" description="Disordered" evidence="1">
    <location>
        <begin position="285"/>
        <end position="337"/>
    </location>
</feature>
<feature type="region of interest" description="Disordered" evidence="1">
    <location>
        <begin position="389"/>
        <end position="419"/>
    </location>
</feature>
<feature type="compositionally biased region" description="Low complexity" evidence="1">
    <location>
        <begin position="389"/>
        <end position="407"/>
    </location>
</feature>
<protein>
    <submittedName>
        <fullName evidence="3">Ubiquitin carboxyl-terminal hydrolase 1-like</fullName>
    </submittedName>
</protein>
<accession>A0AA36FEU9</accession>
<feature type="region of interest" description="Disordered" evidence="1">
    <location>
        <begin position="1"/>
        <end position="50"/>
    </location>
</feature>
<dbReference type="GO" id="GO:0005829">
    <property type="term" value="C:cytosol"/>
    <property type="evidence" value="ECO:0007669"/>
    <property type="project" value="TreeGrafter"/>
</dbReference>
<dbReference type="PROSITE" id="PS00973">
    <property type="entry name" value="USP_2"/>
    <property type="match status" value="1"/>
</dbReference>
<feature type="compositionally biased region" description="Acidic residues" evidence="1">
    <location>
        <begin position="937"/>
        <end position="947"/>
    </location>
</feature>
<feature type="compositionally biased region" description="Low complexity" evidence="1">
    <location>
        <begin position="706"/>
        <end position="726"/>
    </location>
</feature>
<reference evidence="3" key="1">
    <citation type="submission" date="2023-08" db="EMBL/GenBank/DDBJ databases">
        <authorList>
            <person name="Alioto T."/>
            <person name="Alioto T."/>
            <person name="Gomez Garrido J."/>
        </authorList>
    </citation>
    <scope>NUCLEOTIDE SEQUENCE</scope>
</reference>
<feature type="region of interest" description="Disordered" evidence="1">
    <location>
        <begin position="99"/>
        <end position="124"/>
    </location>
</feature>
<dbReference type="AlphaFoldDB" id="A0AA36FEU9"/>
<dbReference type="InterPro" id="IPR028889">
    <property type="entry name" value="USP"/>
</dbReference>
<dbReference type="EMBL" id="OX597830">
    <property type="protein sequence ID" value="CAI9735007.1"/>
    <property type="molecule type" value="Genomic_DNA"/>
</dbReference>
<keyword evidence="4" id="KW-1185">Reference proteome</keyword>
<name>A0AA36FEU9_OCTVU</name>
<feature type="region of interest" description="Disordered" evidence="1">
    <location>
        <begin position="781"/>
        <end position="832"/>
    </location>
</feature>
<dbReference type="GO" id="GO:0016579">
    <property type="term" value="P:protein deubiquitination"/>
    <property type="evidence" value="ECO:0007669"/>
    <property type="project" value="InterPro"/>
</dbReference>
<dbReference type="Pfam" id="PF00443">
    <property type="entry name" value="UCH"/>
    <property type="match status" value="2"/>
</dbReference>